<sequence length="238" mass="25187">MNLKEKQILVVGGTSGIGKAVAELAFGYGAKVVLTGRNGENAFKVAKTIGPSVEGAQLDIVNDLEIEAFFKGIDSLDHIYIAAGSTKLGPVTEGELEENMKAFDTRILGSLRVVRAAIEKMKDSGSIIFTGGVSTDRPIKGAWVSGLATSTAEQMARVLVMEFPHVRFNAVAPGYTDTPMWDHILGEDKEKVLKNVAASLPVKKIASSEEVASAVIFLMSNASVTGEIIHVDGGGRLV</sequence>
<dbReference type="GO" id="GO:0016491">
    <property type="term" value="F:oxidoreductase activity"/>
    <property type="evidence" value="ECO:0007669"/>
    <property type="project" value="UniProtKB-KW"/>
</dbReference>
<dbReference type="AlphaFoldDB" id="A0A4Q8QJU1"/>
<dbReference type="InterPro" id="IPR051122">
    <property type="entry name" value="SDR_DHRS6-like"/>
</dbReference>
<name>A0A4Q8QJU1_9FLAO</name>
<dbReference type="RefSeq" id="WP_130608655.1">
    <property type="nucleotide sequence ID" value="NZ_SGIU01000001.1"/>
</dbReference>
<proteinExistence type="inferred from homology"/>
<dbReference type="EMBL" id="SGIU01000001">
    <property type="protein sequence ID" value="TAI48506.1"/>
    <property type="molecule type" value="Genomic_DNA"/>
</dbReference>
<keyword evidence="4" id="KW-1185">Reference proteome</keyword>
<comment type="similarity">
    <text evidence="1">Belongs to the short-chain dehydrogenases/reductases (SDR) family.</text>
</comment>
<dbReference type="Gene3D" id="3.40.50.720">
    <property type="entry name" value="NAD(P)-binding Rossmann-like Domain"/>
    <property type="match status" value="1"/>
</dbReference>
<dbReference type="CDD" id="cd05233">
    <property type="entry name" value="SDR_c"/>
    <property type="match status" value="1"/>
</dbReference>
<gene>
    <name evidence="3" type="ORF">EW142_01495</name>
</gene>
<dbReference type="InterPro" id="IPR002347">
    <property type="entry name" value="SDR_fam"/>
</dbReference>
<dbReference type="SUPFAM" id="SSF51735">
    <property type="entry name" value="NAD(P)-binding Rossmann-fold domains"/>
    <property type="match status" value="1"/>
</dbReference>
<dbReference type="PANTHER" id="PTHR43477:SF1">
    <property type="entry name" value="DIHYDROANTICAPSIN 7-DEHYDROGENASE"/>
    <property type="match status" value="1"/>
</dbReference>
<dbReference type="InterPro" id="IPR036291">
    <property type="entry name" value="NAD(P)-bd_dom_sf"/>
</dbReference>
<organism evidence="3 4">
    <name type="scientific">Flagellimonas allohymeniacidonis</name>
    <dbReference type="NCBI Taxonomy" id="2517819"/>
    <lineage>
        <taxon>Bacteria</taxon>
        <taxon>Pseudomonadati</taxon>
        <taxon>Bacteroidota</taxon>
        <taxon>Flavobacteriia</taxon>
        <taxon>Flavobacteriales</taxon>
        <taxon>Flavobacteriaceae</taxon>
        <taxon>Flagellimonas</taxon>
    </lineage>
</organism>
<dbReference type="Pfam" id="PF13561">
    <property type="entry name" value="adh_short_C2"/>
    <property type="match status" value="1"/>
</dbReference>
<evidence type="ECO:0000256" key="1">
    <source>
        <dbReference type="ARBA" id="ARBA00006484"/>
    </source>
</evidence>
<accession>A0A4Q8QJU1</accession>
<keyword evidence="2" id="KW-0560">Oxidoreductase</keyword>
<reference evidence="3 4" key="1">
    <citation type="submission" date="2019-02" db="EMBL/GenBank/DDBJ databases">
        <title>Draft genome sequence of Muricauda sp. 176CP4-71.</title>
        <authorList>
            <person name="Park J.-S."/>
        </authorList>
    </citation>
    <scope>NUCLEOTIDE SEQUENCE [LARGE SCALE GENOMIC DNA]</scope>
    <source>
        <strain evidence="3 4">176CP4-71</strain>
    </source>
</reference>
<evidence type="ECO:0000313" key="3">
    <source>
        <dbReference type="EMBL" id="TAI48506.1"/>
    </source>
</evidence>
<dbReference type="Proteomes" id="UP000291981">
    <property type="component" value="Unassembled WGS sequence"/>
</dbReference>
<protein>
    <submittedName>
        <fullName evidence="3">SDR family oxidoreductase</fullName>
    </submittedName>
</protein>
<comment type="caution">
    <text evidence="3">The sequence shown here is derived from an EMBL/GenBank/DDBJ whole genome shotgun (WGS) entry which is preliminary data.</text>
</comment>
<evidence type="ECO:0000256" key="2">
    <source>
        <dbReference type="ARBA" id="ARBA00023002"/>
    </source>
</evidence>
<dbReference type="PRINTS" id="PR00081">
    <property type="entry name" value="GDHRDH"/>
</dbReference>
<evidence type="ECO:0000313" key="4">
    <source>
        <dbReference type="Proteomes" id="UP000291981"/>
    </source>
</evidence>
<dbReference type="PANTHER" id="PTHR43477">
    <property type="entry name" value="DIHYDROANTICAPSIN 7-DEHYDROGENASE"/>
    <property type="match status" value="1"/>
</dbReference>
<dbReference type="OrthoDB" id="9810734at2"/>